<name>A0A8D8U0V3_9HEMI</name>
<proteinExistence type="predicted"/>
<protein>
    <submittedName>
        <fullName evidence="1">Uncharacterized protein</fullName>
    </submittedName>
</protein>
<accession>A0A8D8U0V3</accession>
<dbReference type="AlphaFoldDB" id="A0A8D8U0V3"/>
<organism evidence="1">
    <name type="scientific">Cacopsylla melanoneura</name>
    <dbReference type="NCBI Taxonomy" id="428564"/>
    <lineage>
        <taxon>Eukaryota</taxon>
        <taxon>Metazoa</taxon>
        <taxon>Ecdysozoa</taxon>
        <taxon>Arthropoda</taxon>
        <taxon>Hexapoda</taxon>
        <taxon>Insecta</taxon>
        <taxon>Pterygota</taxon>
        <taxon>Neoptera</taxon>
        <taxon>Paraneoptera</taxon>
        <taxon>Hemiptera</taxon>
        <taxon>Sternorrhyncha</taxon>
        <taxon>Psylloidea</taxon>
        <taxon>Psyllidae</taxon>
        <taxon>Psyllinae</taxon>
        <taxon>Cacopsylla</taxon>
    </lineage>
</organism>
<sequence>MIIMDSILFLRISVHPIPPVSYSSELVCILFLRISVYPIPPVSYFSEKDFGYPSWERPIPPILCQVHISQVIILGIPIPPIIILIVTGVKQFVVLCLSV</sequence>
<dbReference type="EMBL" id="HBUF01333233">
    <property type="protein sequence ID" value="CAG6697418.1"/>
    <property type="molecule type" value="Transcribed_RNA"/>
</dbReference>
<reference evidence="1" key="1">
    <citation type="submission" date="2021-05" db="EMBL/GenBank/DDBJ databases">
        <authorList>
            <person name="Alioto T."/>
            <person name="Alioto T."/>
            <person name="Gomez Garrido J."/>
        </authorList>
    </citation>
    <scope>NUCLEOTIDE SEQUENCE</scope>
</reference>
<evidence type="ECO:0000313" key="1">
    <source>
        <dbReference type="EMBL" id="CAG6697418.1"/>
    </source>
</evidence>